<evidence type="ECO:0000313" key="6">
    <source>
        <dbReference type="EMBL" id="EDO38733.1"/>
    </source>
</evidence>
<organism evidence="6 7">
    <name type="scientific">Nematostella vectensis</name>
    <name type="common">Starlet sea anemone</name>
    <dbReference type="NCBI Taxonomy" id="45351"/>
    <lineage>
        <taxon>Eukaryota</taxon>
        <taxon>Metazoa</taxon>
        <taxon>Cnidaria</taxon>
        <taxon>Anthozoa</taxon>
        <taxon>Hexacorallia</taxon>
        <taxon>Actiniaria</taxon>
        <taxon>Edwardsiidae</taxon>
        <taxon>Nematostella</taxon>
    </lineage>
</organism>
<feature type="compositionally biased region" description="Basic and acidic residues" evidence="4">
    <location>
        <begin position="121"/>
        <end position="131"/>
    </location>
</feature>
<feature type="domain" description="GCF C-terminal" evidence="5">
    <location>
        <begin position="193"/>
        <end position="405"/>
    </location>
</feature>
<accession>A7SC25</accession>
<dbReference type="OrthoDB" id="429427at2759"/>
<dbReference type="PANTHER" id="PTHR12214">
    <property type="entry name" value="GC-RICH SEQUENCE DNA-BINDING FACTOR"/>
    <property type="match status" value="1"/>
</dbReference>
<keyword evidence="3" id="KW-0539">Nucleus</keyword>
<dbReference type="HOGENOM" id="CLU_010846_1_1_1"/>
<dbReference type="OMA" id="IIFRERY"/>
<dbReference type="InterPro" id="IPR012890">
    <property type="entry name" value="GCFC2-like"/>
</dbReference>
<evidence type="ECO:0000313" key="7">
    <source>
        <dbReference type="Proteomes" id="UP000001593"/>
    </source>
</evidence>
<sequence length="505" mass="57796">MSKRLESLQEVYRVHKLERDKTVTHLETAQESIDNMEGRGGDIERNFAFFQEMRGYVRDLIECLNEKVPVIDALEKSIHGLLRQRAERFVQRRQDDVKDQATEYLEAQMGKKISTGVVEPSKQRRAAEREGRRTRRRRQREINPAPSSYHEGMSTDDEETETDSLIFRKEAEKVISDSRTIFEDVVDEFSCVSAIRARFEEWKQLCGDSYRNAYIGLCLPKLFKPFVRLELLPWNPLETRAKDLESMQWYTDLLGLGLTSQMDLDPSDDDVKVIPGIVDKTVIPKVTGLMEHVWDPLSTTQTACAVKLVEKLAVEYPTVQSKNKSTQKLFHAIIMRMRKSVSDDVYVPLYPKPLLENKTSGALAFFQRQFWSCFKLFSNILLWHGLVAPARLHELAIDGLLNRYLLMGLQHSFLYYDSLDKCKSIVSAVPKAWLDKETTPAGLEAFARFLVVLGTSMQRSSAGASEGERKKARSGTKKVIQLLLQIKASEKAQLLAEEYGMSDLV</sequence>
<comment type="similarity">
    <text evidence="2">Belongs to the GCF family.</text>
</comment>
<dbReference type="GO" id="GO:0000398">
    <property type="term" value="P:mRNA splicing, via spliceosome"/>
    <property type="evidence" value="ECO:0007669"/>
    <property type="project" value="InterPro"/>
</dbReference>
<keyword evidence="7" id="KW-1185">Reference proteome</keyword>
<dbReference type="GO" id="GO:0003677">
    <property type="term" value="F:DNA binding"/>
    <property type="evidence" value="ECO:0007669"/>
    <property type="project" value="InterPro"/>
</dbReference>
<dbReference type="AlphaFoldDB" id="A7SC25"/>
<evidence type="ECO:0000259" key="5">
    <source>
        <dbReference type="Pfam" id="PF07842"/>
    </source>
</evidence>
<dbReference type="Proteomes" id="UP000001593">
    <property type="component" value="Unassembled WGS sequence"/>
</dbReference>
<protein>
    <recommendedName>
        <fullName evidence="5">GCF C-terminal domain-containing protein</fullName>
    </recommendedName>
</protein>
<dbReference type="KEGG" id="nve:5510355"/>
<dbReference type="PANTHER" id="PTHR12214:SF0">
    <property type="entry name" value="LD29489P"/>
    <property type="match status" value="1"/>
</dbReference>
<reference evidence="6 7" key="1">
    <citation type="journal article" date="2007" name="Science">
        <title>Sea anemone genome reveals ancestral eumetazoan gene repertoire and genomic organization.</title>
        <authorList>
            <person name="Putnam N.H."/>
            <person name="Srivastava M."/>
            <person name="Hellsten U."/>
            <person name="Dirks B."/>
            <person name="Chapman J."/>
            <person name="Salamov A."/>
            <person name="Terry A."/>
            <person name="Shapiro H."/>
            <person name="Lindquist E."/>
            <person name="Kapitonov V.V."/>
            <person name="Jurka J."/>
            <person name="Genikhovich G."/>
            <person name="Grigoriev I.V."/>
            <person name="Lucas S.M."/>
            <person name="Steele R.E."/>
            <person name="Finnerty J.R."/>
            <person name="Technau U."/>
            <person name="Martindale M.Q."/>
            <person name="Rokhsar D.S."/>
        </authorList>
    </citation>
    <scope>NUCLEOTIDE SEQUENCE [LARGE SCALE GENOMIC DNA]</scope>
    <source>
        <strain evidence="7">CH2 X CH6</strain>
    </source>
</reference>
<evidence type="ECO:0000256" key="3">
    <source>
        <dbReference type="ARBA" id="ARBA00023242"/>
    </source>
</evidence>
<dbReference type="STRING" id="45351.A7SC25"/>
<evidence type="ECO:0000256" key="1">
    <source>
        <dbReference type="ARBA" id="ARBA00004123"/>
    </source>
</evidence>
<dbReference type="PhylomeDB" id="A7SC25"/>
<evidence type="ECO:0000256" key="2">
    <source>
        <dbReference type="ARBA" id="ARBA00010801"/>
    </source>
</evidence>
<dbReference type="eggNOG" id="KOG2136">
    <property type="taxonomic scope" value="Eukaryota"/>
</dbReference>
<dbReference type="InterPro" id="IPR022783">
    <property type="entry name" value="GCFC_dom"/>
</dbReference>
<dbReference type="GO" id="GO:0005634">
    <property type="term" value="C:nucleus"/>
    <property type="evidence" value="ECO:0000318"/>
    <property type="project" value="GO_Central"/>
</dbReference>
<gene>
    <name evidence="6" type="ORF">NEMVEDRAFT_v1g168838</name>
</gene>
<dbReference type="InParanoid" id="A7SC25"/>
<dbReference type="Pfam" id="PF07842">
    <property type="entry name" value="GCFC"/>
    <property type="match status" value="1"/>
</dbReference>
<proteinExistence type="inferred from homology"/>
<evidence type="ECO:0000256" key="4">
    <source>
        <dbReference type="SAM" id="MobiDB-lite"/>
    </source>
</evidence>
<dbReference type="EMBL" id="DS469620">
    <property type="protein sequence ID" value="EDO38733.1"/>
    <property type="molecule type" value="Genomic_DNA"/>
</dbReference>
<comment type="subcellular location">
    <subcellularLocation>
        <location evidence="1">Nucleus</location>
    </subcellularLocation>
</comment>
<feature type="region of interest" description="Disordered" evidence="4">
    <location>
        <begin position="115"/>
        <end position="162"/>
    </location>
</feature>
<name>A7SC25_NEMVE</name>